<comment type="catalytic activity">
    <reaction evidence="2">
        <text>2 GTP = 3',3'-c-di-GMP + 2 diphosphate</text>
        <dbReference type="Rhea" id="RHEA:24898"/>
        <dbReference type="ChEBI" id="CHEBI:33019"/>
        <dbReference type="ChEBI" id="CHEBI:37565"/>
        <dbReference type="ChEBI" id="CHEBI:58805"/>
        <dbReference type="EC" id="2.7.7.65"/>
    </reaction>
</comment>
<dbReference type="Proteomes" id="UP001162734">
    <property type="component" value="Chromosome"/>
</dbReference>
<evidence type="ECO:0000259" key="3">
    <source>
        <dbReference type="PROSITE" id="PS50006"/>
    </source>
</evidence>
<evidence type="ECO:0000259" key="4">
    <source>
        <dbReference type="PROSITE" id="PS50887"/>
    </source>
</evidence>
<sequence>MPKRIIEPTDQTFTASPLGAAHPEKRPYLIVLSGPHFGEIHALEPGRELTIGRRDGADIRIRDEGVSRLHASIHVEGGSAQLRDLGSQNGTYVEGARVGQLRLADGARIHLGVSTVLKLAFADEVEAEYQRKLARGAMHEPLTGLYNRRHFADRLAAELASAQRHQRALALLIADIDHFKRVNDRFGHLAGDEVLKMVAYVLQGAVRKEDVLARYGGEEFVILARETGPTGARALAERVRKAVERSRCGWQEHELGVTVSVGAAVISALTRYVPGETDRALLAAADRALYQAKQNGRNGCVTVAEPDAEAP</sequence>
<dbReference type="RefSeq" id="WP_248342573.1">
    <property type="nucleotide sequence ID" value="NZ_AP025592.1"/>
</dbReference>
<dbReference type="SUPFAM" id="SSF55073">
    <property type="entry name" value="Nucleotide cyclase"/>
    <property type="match status" value="1"/>
</dbReference>
<dbReference type="InterPro" id="IPR008984">
    <property type="entry name" value="SMAD_FHA_dom_sf"/>
</dbReference>
<dbReference type="CDD" id="cd00060">
    <property type="entry name" value="FHA"/>
    <property type="match status" value="1"/>
</dbReference>
<dbReference type="EMBL" id="AP025592">
    <property type="protein sequence ID" value="BDG10180.1"/>
    <property type="molecule type" value="Genomic_DNA"/>
</dbReference>
<dbReference type="PROSITE" id="PS50006">
    <property type="entry name" value="FHA_DOMAIN"/>
    <property type="match status" value="1"/>
</dbReference>
<dbReference type="SMART" id="SM00240">
    <property type="entry name" value="FHA"/>
    <property type="match status" value="1"/>
</dbReference>
<evidence type="ECO:0000313" key="5">
    <source>
        <dbReference type="EMBL" id="BDG10180.1"/>
    </source>
</evidence>
<dbReference type="NCBIfam" id="TIGR00254">
    <property type="entry name" value="GGDEF"/>
    <property type="match status" value="1"/>
</dbReference>
<proteinExistence type="predicted"/>
<dbReference type="SMART" id="SM00267">
    <property type="entry name" value="GGDEF"/>
    <property type="match status" value="1"/>
</dbReference>
<dbReference type="Gene3D" id="3.30.70.270">
    <property type="match status" value="1"/>
</dbReference>
<evidence type="ECO:0000256" key="2">
    <source>
        <dbReference type="ARBA" id="ARBA00034247"/>
    </source>
</evidence>
<dbReference type="InterPro" id="IPR029787">
    <property type="entry name" value="Nucleotide_cyclase"/>
</dbReference>
<reference evidence="6" key="1">
    <citation type="journal article" date="2022" name="Int. J. Syst. Evol. Microbiol.">
        <title>Anaeromyxobacter oryzae sp. nov., Anaeromyxobacter diazotrophicus sp. nov. and Anaeromyxobacter paludicola sp. nov., isolated from paddy soils.</title>
        <authorList>
            <person name="Itoh H."/>
            <person name="Xu Z."/>
            <person name="Mise K."/>
            <person name="Masuda Y."/>
            <person name="Ushijima N."/>
            <person name="Hayakawa C."/>
            <person name="Shiratori Y."/>
            <person name="Senoo K."/>
        </authorList>
    </citation>
    <scope>NUCLEOTIDE SEQUENCE [LARGE SCALE GENOMIC DNA]</scope>
    <source>
        <strain evidence="6">Red630</strain>
    </source>
</reference>
<organism evidence="5 6">
    <name type="scientific">Anaeromyxobacter paludicola</name>
    <dbReference type="NCBI Taxonomy" id="2918171"/>
    <lineage>
        <taxon>Bacteria</taxon>
        <taxon>Pseudomonadati</taxon>
        <taxon>Myxococcota</taxon>
        <taxon>Myxococcia</taxon>
        <taxon>Myxococcales</taxon>
        <taxon>Cystobacterineae</taxon>
        <taxon>Anaeromyxobacteraceae</taxon>
        <taxon>Anaeromyxobacter</taxon>
    </lineage>
</organism>
<dbReference type="SUPFAM" id="SSF49879">
    <property type="entry name" value="SMAD/FHA domain"/>
    <property type="match status" value="1"/>
</dbReference>
<dbReference type="PROSITE" id="PS50887">
    <property type="entry name" value="GGDEF"/>
    <property type="match status" value="1"/>
</dbReference>
<dbReference type="InterPro" id="IPR000160">
    <property type="entry name" value="GGDEF_dom"/>
</dbReference>
<accession>A0ABN6NCR2</accession>
<protein>
    <recommendedName>
        <fullName evidence="1">diguanylate cyclase</fullName>
        <ecNumber evidence="1">2.7.7.65</ecNumber>
    </recommendedName>
</protein>
<dbReference type="InterPro" id="IPR000253">
    <property type="entry name" value="FHA_dom"/>
</dbReference>
<evidence type="ECO:0000313" key="6">
    <source>
        <dbReference type="Proteomes" id="UP001162734"/>
    </source>
</evidence>
<feature type="domain" description="FHA" evidence="3">
    <location>
        <begin position="49"/>
        <end position="98"/>
    </location>
</feature>
<dbReference type="PANTHER" id="PTHR45138">
    <property type="entry name" value="REGULATORY COMPONENTS OF SENSORY TRANSDUCTION SYSTEM"/>
    <property type="match status" value="1"/>
</dbReference>
<dbReference type="CDD" id="cd01949">
    <property type="entry name" value="GGDEF"/>
    <property type="match status" value="1"/>
</dbReference>
<dbReference type="InterPro" id="IPR050469">
    <property type="entry name" value="Diguanylate_Cyclase"/>
</dbReference>
<gene>
    <name evidence="5" type="ORF">AMPC_32930</name>
</gene>
<dbReference type="EC" id="2.7.7.65" evidence="1"/>
<dbReference type="Gene3D" id="2.60.200.20">
    <property type="match status" value="1"/>
</dbReference>
<keyword evidence="6" id="KW-1185">Reference proteome</keyword>
<evidence type="ECO:0000256" key="1">
    <source>
        <dbReference type="ARBA" id="ARBA00012528"/>
    </source>
</evidence>
<name>A0ABN6NCR2_9BACT</name>
<dbReference type="Pfam" id="PF00990">
    <property type="entry name" value="GGDEF"/>
    <property type="match status" value="1"/>
</dbReference>
<dbReference type="Pfam" id="PF00498">
    <property type="entry name" value="FHA"/>
    <property type="match status" value="1"/>
</dbReference>
<feature type="domain" description="GGDEF" evidence="4">
    <location>
        <begin position="167"/>
        <end position="305"/>
    </location>
</feature>
<dbReference type="PANTHER" id="PTHR45138:SF9">
    <property type="entry name" value="DIGUANYLATE CYCLASE DGCM-RELATED"/>
    <property type="match status" value="1"/>
</dbReference>
<dbReference type="InterPro" id="IPR043128">
    <property type="entry name" value="Rev_trsase/Diguanyl_cyclase"/>
</dbReference>